<name>A0ACB0E7Z4_RANTA</name>
<dbReference type="EMBL" id="OX596101">
    <property type="protein sequence ID" value="CAI9696780.1"/>
    <property type="molecule type" value="Genomic_DNA"/>
</dbReference>
<reference evidence="1" key="1">
    <citation type="submission" date="2023-05" db="EMBL/GenBank/DDBJ databases">
        <authorList>
            <consortium name="ELIXIR-Norway"/>
        </authorList>
    </citation>
    <scope>NUCLEOTIDE SEQUENCE</scope>
</reference>
<protein>
    <submittedName>
        <fullName evidence="1">Uncharacterized protein</fullName>
    </submittedName>
</protein>
<evidence type="ECO:0000313" key="2">
    <source>
        <dbReference type="Proteomes" id="UP001162501"/>
    </source>
</evidence>
<accession>A0ACB0E7Z4</accession>
<organism evidence="1 2">
    <name type="scientific">Rangifer tarandus platyrhynchus</name>
    <name type="common">Svalbard reindeer</name>
    <dbReference type="NCBI Taxonomy" id="3082113"/>
    <lineage>
        <taxon>Eukaryota</taxon>
        <taxon>Metazoa</taxon>
        <taxon>Chordata</taxon>
        <taxon>Craniata</taxon>
        <taxon>Vertebrata</taxon>
        <taxon>Euteleostomi</taxon>
        <taxon>Mammalia</taxon>
        <taxon>Eutheria</taxon>
        <taxon>Laurasiatheria</taxon>
        <taxon>Artiodactyla</taxon>
        <taxon>Ruminantia</taxon>
        <taxon>Pecora</taxon>
        <taxon>Cervidae</taxon>
        <taxon>Odocoileinae</taxon>
        <taxon>Rangifer</taxon>
    </lineage>
</organism>
<sequence length="168" mass="17469">MTNQRAGAAVLKGGLLQRYQLQARVCGAEQGREGPCAAHAARPPPAAPRLSLRFVWLPPGGMGTHRGSGDLPGANVSITRPPGCVATSSPGGAFGRSAVQMASDARRSRFSRMEPAPSLSPAQAPWAGVDAMRSIFGRFPSWEQCRVVPGQADSGVLSRRARGAAPGE</sequence>
<proteinExistence type="predicted"/>
<gene>
    <name evidence="1" type="ORF">MRATA1EN3_LOCUS7993</name>
</gene>
<evidence type="ECO:0000313" key="1">
    <source>
        <dbReference type="EMBL" id="CAI9696780.1"/>
    </source>
</evidence>
<dbReference type="Proteomes" id="UP001162501">
    <property type="component" value="Chromosome 17"/>
</dbReference>